<name>A0A6S7KIG4_PARCT</name>
<evidence type="ECO:0000313" key="1">
    <source>
        <dbReference type="EMBL" id="CAB4044777.1"/>
    </source>
</evidence>
<dbReference type="AlphaFoldDB" id="A0A6S7KIG4"/>
<dbReference type="Proteomes" id="UP001152795">
    <property type="component" value="Unassembled WGS sequence"/>
</dbReference>
<keyword evidence="2" id="KW-1185">Reference proteome</keyword>
<dbReference type="EMBL" id="CACRXK020036150">
    <property type="protein sequence ID" value="CAB4044777.1"/>
    <property type="molecule type" value="Genomic_DNA"/>
</dbReference>
<protein>
    <submittedName>
        <fullName evidence="1">Uncharacterized protein</fullName>
    </submittedName>
</protein>
<reference evidence="1" key="1">
    <citation type="submission" date="2020-04" db="EMBL/GenBank/DDBJ databases">
        <authorList>
            <person name="Alioto T."/>
            <person name="Alioto T."/>
            <person name="Gomez Garrido J."/>
        </authorList>
    </citation>
    <scope>NUCLEOTIDE SEQUENCE</scope>
    <source>
        <strain evidence="1">A484AB</strain>
    </source>
</reference>
<sequence>MASTVLDSFEEKIYGFKLMRLIIDGGTEVLRNIVQNIHSGDLHAVLSTHYRALLTLFNKRKIITQPQWDKMHPPPPRIPNIQEFDITLLVILLRNICGLSPPSTGWNVMPCSTDNSCEANIVRIKFFRNNFFGHVPETGVSRLDFEAHWVEVSLALRSLGMNQVKIDRLKAEECGEKEVK</sequence>
<dbReference type="PANTHER" id="PTHR46844">
    <property type="entry name" value="SLR5058 PROTEIN"/>
    <property type="match status" value="1"/>
</dbReference>
<dbReference type="InterPro" id="IPR041249">
    <property type="entry name" value="HEPN_DZIP3"/>
</dbReference>
<gene>
    <name evidence="1" type="ORF">PACLA_8A069764</name>
</gene>
<proteinExistence type="predicted"/>
<dbReference type="PANTHER" id="PTHR46844:SF1">
    <property type="entry name" value="SLR5058 PROTEIN"/>
    <property type="match status" value="1"/>
</dbReference>
<evidence type="ECO:0000313" key="2">
    <source>
        <dbReference type="Proteomes" id="UP001152795"/>
    </source>
</evidence>
<comment type="caution">
    <text evidence="1">The sequence shown here is derived from an EMBL/GenBank/DDBJ whole genome shotgun (WGS) entry which is preliminary data.</text>
</comment>
<organism evidence="1 2">
    <name type="scientific">Paramuricea clavata</name>
    <name type="common">Red gorgonian</name>
    <name type="synonym">Violescent sea-whip</name>
    <dbReference type="NCBI Taxonomy" id="317549"/>
    <lineage>
        <taxon>Eukaryota</taxon>
        <taxon>Metazoa</taxon>
        <taxon>Cnidaria</taxon>
        <taxon>Anthozoa</taxon>
        <taxon>Octocorallia</taxon>
        <taxon>Malacalcyonacea</taxon>
        <taxon>Plexauridae</taxon>
        <taxon>Paramuricea</taxon>
    </lineage>
</organism>
<dbReference type="OrthoDB" id="5958466at2759"/>
<accession>A0A6S7KIG4</accession>
<dbReference type="Pfam" id="PF18738">
    <property type="entry name" value="HEPN_DZIP3"/>
    <property type="match status" value="1"/>
</dbReference>